<name>A0A7D8UX95_VANHU</name>
<dbReference type="Pfam" id="PF04869">
    <property type="entry name" value="Uso1_p115_head"/>
    <property type="match status" value="1"/>
</dbReference>
<keyword evidence="9" id="KW-1185">Reference proteome</keyword>
<proteinExistence type="predicted"/>
<dbReference type="EMBL" id="QKWK01000009">
    <property type="protein sequence ID" value="TXT07195.1"/>
    <property type="molecule type" value="Genomic_DNA"/>
</dbReference>
<evidence type="ECO:0000256" key="2">
    <source>
        <dbReference type="ARBA" id="ARBA00023034"/>
    </source>
</evidence>
<dbReference type="InterPro" id="IPR024095">
    <property type="entry name" value="Vesicle_P115"/>
</dbReference>
<comment type="subcellular location">
    <subcellularLocation>
        <location evidence="1">Golgi apparatus</location>
    </subcellularLocation>
</comment>
<comment type="caution">
    <text evidence="8">The sequence shown here is derived from an EMBL/GenBank/DDBJ whole genome shotgun (WGS) entry which is preliminary data.</text>
</comment>
<feature type="compositionally biased region" description="Acidic residues" evidence="5">
    <location>
        <begin position="962"/>
        <end position="972"/>
    </location>
</feature>
<evidence type="ECO:0000313" key="8">
    <source>
        <dbReference type="EMBL" id="TXT07195.1"/>
    </source>
</evidence>
<evidence type="ECO:0000313" key="9">
    <source>
        <dbReference type="Proteomes" id="UP000473826"/>
    </source>
</evidence>
<feature type="coiled-coil region" evidence="4">
    <location>
        <begin position="751"/>
        <end position="778"/>
    </location>
</feature>
<dbReference type="InterPro" id="IPR011989">
    <property type="entry name" value="ARM-like"/>
</dbReference>
<dbReference type="OrthoDB" id="198977at2759"/>
<dbReference type="GO" id="GO:0048280">
    <property type="term" value="P:vesicle fusion with Golgi apparatus"/>
    <property type="evidence" value="ECO:0007669"/>
    <property type="project" value="InterPro"/>
</dbReference>
<feature type="domain" description="Uso1/p115-like vesicle tethering protein C-terminal" evidence="7">
    <location>
        <begin position="861"/>
        <end position="972"/>
    </location>
</feature>
<reference evidence="8 9" key="1">
    <citation type="journal article" date="2019" name="PLoS Genet.">
        <title>Convergent evolution of linked mating-type loci in basidiomycete fungi.</title>
        <authorList>
            <person name="Sun S."/>
            <person name="Coelho M.A."/>
            <person name="Heitman J."/>
            <person name="Nowrousian M."/>
        </authorList>
    </citation>
    <scope>NUCLEOTIDE SEQUENCE [LARGE SCALE GENOMIC DNA]</scope>
    <source>
        <strain evidence="8 9">CBS 4282</strain>
    </source>
</reference>
<evidence type="ECO:0008006" key="10">
    <source>
        <dbReference type="Google" id="ProtNLM"/>
    </source>
</evidence>
<accession>A0A7D8UX95</accession>
<dbReference type="InterPro" id="IPR016024">
    <property type="entry name" value="ARM-type_fold"/>
</dbReference>
<dbReference type="Gene3D" id="1.25.10.10">
    <property type="entry name" value="Leucine-rich Repeat Variant"/>
    <property type="match status" value="1"/>
</dbReference>
<dbReference type="GO" id="GO:0000139">
    <property type="term" value="C:Golgi membrane"/>
    <property type="evidence" value="ECO:0007669"/>
    <property type="project" value="InterPro"/>
</dbReference>
<dbReference type="InterPro" id="IPR006953">
    <property type="entry name" value="Vesicle_Uso1_P115_head"/>
</dbReference>
<dbReference type="AlphaFoldDB" id="A0A7D8UX95"/>
<dbReference type="GO" id="GO:0006886">
    <property type="term" value="P:intracellular protein transport"/>
    <property type="evidence" value="ECO:0007669"/>
    <property type="project" value="InterPro"/>
</dbReference>
<feature type="domain" description="Vesicle tethering protein Uso1/P115-like head" evidence="6">
    <location>
        <begin position="430"/>
        <end position="730"/>
    </location>
</feature>
<dbReference type="Proteomes" id="UP000473826">
    <property type="component" value="Unassembled WGS sequence"/>
</dbReference>
<sequence>MSMFGARFSSAVTALRGELSAAPQTANETITKLVDKIQTSPSVDDRRTAVLGLKGLSRDWKADVGREALPSLIAVLVHDSPHDVDIAKAVLETLMSLCETAEKPAKDDVGLLHTDQFLETPEPFHAVLQLLSVSPAFFPRFYALQFLQQLLTARATLAQSYVLSAPPPGVDGVLTVLDPKAPAPGQQPGERNIMGGGAGEMLRNEALLLLPTMLAGNADLQKIVAFSGAFEKTLDIIAAEDGIEGGIVVQDSLAVIGQLLRFNVSNQNLFRELSLIPSLPPILHFPTPLAPDAQAPDAFALQDWPEQKLYNAGLVLGLIRTLVGGPGGGNQSAMANGGVTRSLLELSLASNAPNGLKCQALNTLTPIMLGSVANQALLSTLMISALVPVNADAEHPNGGFIRLPPKPAVVQLVSTVIEGDPSAGGRGLRGRAAGVNMFEAYVSGNDDARIGIISSMIAPPQDNPNANYPDEPQSAGSIILSGLLDLHTSDGHFDPYRPLFSCLLLSHLLRNSEHAKKLARDVSFPSGDGDEDSDDRVSLVQLVVGNLIMASRAQEDAANRQAKGDAGSASEEEDWTRVMVGYLVLLCSWLWDSPKTVKEFLSESGNLQVLIVPITQPTGIDPLVQGLCAFLLGVCYEFNREPGDVTRATLHPILHSRIGPDQFVSRMARLREDPRFRAVQPDAFDTEGENATDAAQVQDNEEEDEGLELWFDWAFVDFWKNHYYTIQRSIAVDPDAVRGAVDDDSEQAEIIMSLRSKLKAQTEEVVNLQNQLSSLQEKHAKEVSCDSLLRPQADIQQKDQFVSEIDSLTEQVATLGAALEKAQSGSTSHSAELDTLRSDLAAAREQVTSSLAEAAAHAETRQQLEATRTELDTARSDLKTAQAEHASVAEKLAAKPAKGAKGDSAELDKLKARVKELEEELEAEKSKEADDTEHEDLLVLLEELSQKRKRDKKIMRDKGLDVSEDEDEDDDE</sequence>
<evidence type="ECO:0000259" key="6">
    <source>
        <dbReference type="Pfam" id="PF04869"/>
    </source>
</evidence>
<dbReference type="Pfam" id="PF04871">
    <property type="entry name" value="Uso1_p115_C"/>
    <property type="match status" value="1"/>
</dbReference>
<dbReference type="GO" id="GO:0048211">
    <property type="term" value="P:Golgi vesicle docking"/>
    <property type="evidence" value="ECO:0007669"/>
    <property type="project" value="TreeGrafter"/>
</dbReference>
<organism evidence="8 9">
    <name type="scientific">Vanrija humicola</name>
    <name type="common">Yeast</name>
    <name type="synonym">Cryptococcus humicola</name>
    <dbReference type="NCBI Taxonomy" id="5417"/>
    <lineage>
        <taxon>Eukaryota</taxon>
        <taxon>Fungi</taxon>
        <taxon>Dikarya</taxon>
        <taxon>Basidiomycota</taxon>
        <taxon>Agaricomycotina</taxon>
        <taxon>Tremellomycetes</taxon>
        <taxon>Trichosporonales</taxon>
        <taxon>Trichosporonaceae</taxon>
        <taxon>Vanrija</taxon>
    </lineage>
</organism>
<keyword evidence="3 4" id="KW-0175">Coiled coil</keyword>
<dbReference type="GO" id="GO:0006888">
    <property type="term" value="P:endoplasmic reticulum to Golgi vesicle-mediated transport"/>
    <property type="evidence" value="ECO:0007669"/>
    <property type="project" value="TreeGrafter"/>
</dbReference>
<feature type="region of interest" description="Disordered" evidence="5">
    <location>
        <begin position="949"/>
        <end position="972"/>
    </location>
</feature>
<keyword evidence="2" id="KW-0333">Golgi apparatus</keyword>
<evidence type="ECO:0000256" key="4">
    <source>
        <dbReference type="SAM" id="Coils"/>
    </source>
</evidence>
<dbReference type="SUPFAM" id="SSF48371">
    <property type="entry name" value="ARM repeat"/>
    <property type="match status" value="1"/>
</dbReference>
<dbReference type="GO" id="GO:0005795">
    <property type="term" value="C:Golgi stack"/>
    <property type="evidence" value="ECO:0007669"/>
    <property type="project" value="TreeGrafter"/>
</dbReference>
<gene>
    <name evidence="8" type="ORF">VHUM_03365</name>
</gene>
<feature type="coiled-coil region" evidence="4">
    <location>
        <begin position="857"/>
        <end position="934"/>
    </location>
</feature>
<dbReference type="PANTHER" id="PTHR10013:SF0">
    <property type="entry name" value="GENERAL VESICULAR TRANSPORT FACTOR P115"/>
    <property type="match status" value="1"/>
</dbReference>
<dbReference type="InterPro" id="IPR006955">
    <property type="entry name" value="Uso1_p115_C"/>
</dbReference>
<dbReference type="GO" id="GO:0005783">
    <property type="term" value="C:endoplasmic reticulum"/>
    <property type="evidence" value="ECO:0007669"/>
    <property type="project" value="TreeGrafter"/>
</dbReference>
<dbReference type="FunFam" id="1.25.10.10:FF:000296">
    <property type="entry name" value="Related to transport protein USO1"/>
    <property type="match status" value="1"/>
</dbReference>
<evidence type="ECO:0000256" key="1">
    <source>
        <dbReference type="ARBA" id="ARBA00004555"/>
    </source>
</evidence>
<evidence type="ECO:0000256" key="3">
    <source>
        <dbReference type="ARBA" id="ARBA00023054"/>
    </source>
</evidence>
<dbReference type="PANTHER" id="PTHR10013">
    <property type="entry name" value="GENERAL VESICULAR TRANSPORT FACTOR P115"/>
    <property type="match status" value="1"/>
</dbReference>
<evidence type="ECO:0000256" key="5">
    <source>
        <dbReference type="SAM" id="MobiDB-lite"/>
    </source>
</evidence>
<protein>
    <recommendedName>
        <fullName evidence="10">Vesicle tethering protein Uso1/P115-like head domain-containing protein</fullName>
    </recommendedName>
</protein>
<dbReference type="GO" id="GO:0012507">
    <property type="term" value="C:ER to Golgi transport vesicle membrane"/>
    <property type="evidence" value="ECO:0007669"/>
    <property type="project" value="TreeGrafter"/>
</dbReference>
<evidence type="ECO:0000259" key="7">
    <source>
        <dbReference type="Pfam" id="PF04871"/>
    </source>
</evidence>